<reference evidence="1 3" key="1">
    <citation type="submission" date="2018-06" db="EMBL/GenBank/DDBJ databases">
        <title>Genomic Encyclopedia of Archaeal and Bacterial Type Strains, Phase II (KMG-II): from individual species to whole genera.</title>
        <authorList>
            <person name="Goeker M."/>
        </authorList>
    </citation>
    <scope>NUCLEOTIDE SEQUENCE [LARGE SCALE GENOMIC DNA]</scope>
    <source>
        <strain evidence="1 3">DSM 22686</strain>
    </source>
</reference>
<dbReference type="Proteomes" id="UP000249115">
    <property type="component" value="Unassembled WGS sequence"/>
</dbReference>
<dbReference type="EMBL" id="QKZU01000018">
    <property type="protein sequence ID" value="PZX51532.1"/>
    <property type="molecule type" value="Genomic_DNA"/>
</dbReference>
<protein>
    <submittedName>
        <fullName evidence="1">Uncharacterized protein</fullName>
    </submittedName>
</protein>
<evidence type="ECO:0000313" key="3">
    <source>
        <dbReference type="Proteomes" id="UP000249115"/>
    </source>
</evidence>
<dbReference type="AlphaFoldDB" id="A0A2W7SLG5"/>
<accession>A0A2W7SLG5</accession>
<dbReference type="EMBL" id="VORV01000003">
    <property type="protein sequence ID" value="TXD78814.1"/>
    <property type="molecule type" value="Genomic_DNA"/>
</dbReference>
<evidence type="ECO:0000313" key="2">
    <source>
        <dbReference type="EMBL" id="TXD78814.1"/>
    </source>
</evidence>
<name>A0A2W7SLG5_9BACT</name>
<comment type="caution">
    <text evidence="1">The sequence shown here is derived from an EMBL/GenBank/DDBJ whole genome shotgun (WGS) entry which is preliminary data.</text>
</comment>
<dbReference type="Proteomes" id="UP000321927">
    <property type="component" value="Unassembled WGS sequence"/>
</dbReference>
<reference evidence="2 4" key="2">
    <citation type="submission" date="2019-08" db="EMBL/GenBank/DDBJ databases">
        <title>Genome of Algoriphagus ratkowskyi IC026.</title>
        <authorList>
            <person name="Bowman J.P."/>
        </authorList>
    </citation>
    <scope>NUCLEOTIDE SEQUENCE [LARGE SCALE GENOMIC DNA]</scope>
    <source>
        <strain evidence="2 4">IC026</strain>
    </source>
</reference>
<dbReference type="RefSeq" id="WP_086498855.1">
    <property type="nucleotide sequence ID" value="NZ_MSSV01000002.1"/>
</dbReference>
<evidence type="ECO:0000313" key="1">
    <source>
        <dbReference type="EMBL" id="PZX51532.1"/>
    </source>
</evidence>
<evidence type="ECO:0000313" key="4">
    <source>
        <dbReference type="Proteomes" id="UP000321927"/>
    </source>
</evidence>
<sequence length="84" mass="9512">MKTQNLEYRENVDLEPFYKVLENDSKMLESAFEILLDMITSYPGTTKNLAFLIKDEYPDLFKEIATICVSESDKSKGSSCCGGN</sequence>
<dbReference type="OrthoDB" id="1443875at2"/>
<organism evidence="1 3">
    <name type="scientific">Algoriphagus ratkowskyi</name>
    <dbReference type="NCBI Taxonomy" id="57028"/>
    <lineage>
        <taxon>Bacteria</taxon>
        <taxon>Pseudomonadati</taxon>
        <taxon>Bacteroidota</taxon>
        <taxon>Cytophagia</taxon>
        <taxon>Cytophagales</taxon>
        <taxon>Cyclobacteriaceae</taxon>
        <taxon>Algoriphagus</taxon>
    </lineage>
</organism>
<proteinExistence type="predicted"/>
<keyword evidence="4" id="KW-1185">Reference proteome</keyword>
<gene>
    <name evidence="2" type="ORF">ESW18_04635</name>
    <name evidence="1" type="ORF">LV84_03689</name>
</gene>